<feature type="compositionally biased region" description="Basic and acidic residues" evidence="1">
    <location>
        <begin position="69"/>
        <end position="90"/>
    </location>
</feature>
<accession>A0ABR2YMJ0</accession>
<evidence type="ECO:0000259" key="2">
    <source>
        <dbReference type="Pfam" id="PF05022"/>
    </source>
</evidence>
<keyword evidence="4" id="KW-1185">Reference proteome</keyword>
<sequence>MKKRNKREQKLAEAAAAAAAEAQTGATGTDPEQAADETVSAPTAVQETAPAPDAAAADEPGPSTAAESDPSREKNGNGKEAPRAFQRVKAEEWLDKKGAWDNSYEGTFGNSGWGAGAQAILGKVRGKDFRHEKTKKKRGSYRGGLIDNNVNSFKFDSDGE</sequence>
<dbReference type="Pfam" id="PF05022">
    <property type="entry name" value="SRP40_C"/>
    <property type="match status" value="1"/>
</dbReference>
<feature type="domain" description="Srp40 C-terminal" evidence="2">
    <location>
        <begin position="85"/>
        <end position="155"/>
    </location>
</feature>
<dbReference type="InterPro" id="IPR007718">
    <property type="entry name" value="Srp40_C"/>
</dbReference>
<feature type="region of interest" description="Disordered" evidence="1">
    <location>
        <begin position="1"/>
        <end position="90"/>
    </location>
</feature>
<evidence type="ECO:0000256" key="1">
    <source>
        <dbReference type="SAM" id="MobiDB-lite"/>
    </source>
</evidence>
<feature type="region of interest" description="Disordered" evidence="1">
    <location>
        <begin position="124"/>
        <end position="160"/>
    </location>
</feature>
<dbReference type="Proteomes" id="UP001491310">
    <property type="component" value="Unassembled WGS sequence"/>
</dbReference>
<dbReference type="InterPro" id="IPR039191">
    <property type="entry name" value="Nopp140-like"/>
</dbReference>
<comment type="caution">
    <text evidence="3">The sequence shown here is derived from an EMBL/GenBank/DDBJ whole genome shotgun (WGS) entry which is preliminary data.</text>
</comment>
<feature type="compositionally biased region" description="Low complexity" evidence="1">
    <location>
        <begin position="49"/>
        <end position="58"/>
    </location>
</feature>
<dbReference type="EMBL" id="JALJOT010000008">
    <property type="protein sequence ID" value="KAK9907975.1"/>
    <property type="molecule type" value="Genomic_DNA"/>
</dbReference>
<gene>
    <name evidence="3" type="ORF">WJX75_000920</name>
</gene>
<feature type="compositionally biased region" description="Low complexity" evidence="1">
    <location>
        <begin position="12"/>
        <end position="22"/>
    </location>
</feature>
<dbReference type="PANTHER" id="PTHR23216">
    <property type="entry name" value="NUCLEOLAR AND COILED-BODY PHOSPHOPROTEIN 1"/>
    <property type="match status" value="1"/>
</dbReference>
<dbReference type="PANTHER" id="PTHR23216:SF1">
    <property type="entry name" value="NUCLEOLAR AND COILED-BODY PHOSPHOPROTEIN 1"/>
    <property type="match status" value="1"/>
</dbReference>
<organism evidence="3 4">
    <name type="scientific">Coccomyxa subellipsoidea</name>
    <dbReference type="NCBI Taxonomy" id="248742"/>
    <lineage>
        <taxon>Eukaryota</taxon>
        <taxon>Viridiplantae</taxon>
        <taxon>Chlorophyta</taxon>
        <taxon>core chlorophytes</taxon>
        <taxon>Trebouxiophyceae</taxon>
        <taxon>Trebouxiophyceae incertae sedis</taxon>
        <taxon>Coccomyxaceae</taxon>
        <taxon>Coccomyxa</taxon>
    </lineage>
</organism>
<protein>
    <recommendedName>
        <fullName evidence="2">Srp40 C-terminal domain-containing protein</fullName>
    </recommendedName>
</protein>
<evidence type="ECO:0000313" key="3">
    <source>
        <dbReference type="EMBL" id="KAK9907975.1"/>
    </source>
</evidence>
<reference evidence="3 4" key="1">
    <citation type="journal article" date="2024" name="Nat. Commun.">
        <title>Phylogenomics reveals the evolutionary origins of lichenization in chlorophyte algae.</title>
        <authorList>
            <person name="Puginier C."/>
            <person name="Libourel C."/>
            <person name="Otte J."/>
            <person name="Skaloud P."/>
            <person name="Haon M."/>
            <person name="Grisel S."/>
            <person name="Petersen M."/>
            <person name="Berrin J.G."/>
            <person name="Delaux P.M."/>
            <person name="Dal Grande F."/>
            <person name="Keller J."/>
        </authorList>
    </citation>
    <scope>NUCLEOTIDE SEQUENCE [LARGE SCALE GENOMIC DNA]</scope>
    <source>
        <strain evidence="3 4">SAG 216-7</strain>
    </source>
</reference>
<proteinExistence type="predicted"/>
<name>A0ABR2YMJ0_9CHLO</name>
<evidence type="ECO:0000313" key="4">
    <source>
        <dbReference type="Proteomes" id="UP001491310"/>
    </source>
</evidence>